<dbReference type="SUPFAM" id="SSF101690">
    <property type="entry name" value="PAZ domain"/>
    <property type="match status" value="1"/>
</dbReference>
<dbReference type="Proteomes" id="UP000036681">
    <property type="component" value="Unplaced"/>
</dbReference>
<keyword evidence="3" id="KW-1133">Transmembrane helix</keyword>
<dbReference type="Gene3D" id="3.30.420.10">
    <property type="entry name" value="Ribonuclease H-like superfamily/Ribonuclease H"/>
    <property type="match status" value="1"/>
</dbReference>
<evidence type="ECO:0000256" key="2">
    <source>
        <dbReference type="SAM" id="MobiDB-lite"/>
    </source>
</evidence>
<keyword evidence="3" id="KW-0472">Membrane</keyword>
<dbReference type="Pfam" id="PF02170">
    <property type="entry name" value="PAZ"/>
    <property type="match status" value="1"/>
</dbReference>
<dbReference type="SMART" id="SM00949">
    <property type="entry name" value="PAZ"/>
    <property type="match status" value="1"/>
</dbReference>
<feature type="domain" description="PAZ" evidence="4">
    <location>
        <begin position="348"/>
        <end position="455"/>
    </location>
</feature>
<evidence type="ECO:0000313" key="6">
    <source>
        <dbReference type="Proteomes" id="UP000036681"/>
    </source>
</evidence>
<dbReference type="CDD" id="cd02846">
    <property type="entry name" value="PAZ_argonaute_like"/>
    <property type="match status" value="1"/>
</dbReference>
<dbReference type="PROSITE" id="PS50822">
    <property type="entry name" value="PIWI"/>
    <property type="match status" value="1"/>
</dbReference>
<dbReference type="AlphaFoldDB" id="A0A9J2PMX0"/>
<sequence>MVLNDFLKRPLDTYIFYFEIFLGLVIFGSMIDINIKKSKGDAEGGSSPESSGNSHTPPSNGSGNDDQKKMRKSLKKTTAKLKKLAVSEATPIMADKMPGGTLAADEVLLATNVYGIRLPPIPVFRYDVTVVAYASRRMFELTKQSRDDYRATERKAKCLAIFNALRNDAFFGGEGNVVYYDCQKILYSFSRLGNGETQGTLRHVLTLSQEALESLKMGDVEKVEFTVSDISGDSDLVLSDISRISSNLSHSDHSLMQFIDIATSQYALFHPDRHLVFGRGVSYLQKPWEEGFRQEDCPSLPEGKYVCVGTHKSAGRVEGPKGRGSCNAAITIDTAKTAFHRKQNVMEKAFEIVPNFGRGYITQSQIFQLRQQMKGLFAMTRINGKNGSIFQITNISAQSARETTFIYEDVNVTVEQYYMHKYRLELKYAQAPLLVSRKSPSHTSYFPMEISYILENQRVQKQQQTATQLKGMREACVIPPAKRLEQNSKNLLALNIMNPDDNWIAKAGIRIIPKPLTVTGRVLPAPTILYGGNISTHVDQNKMAWTLGHNSYIKPVEVTRWAAYLVAGNGRDFMGEREFREFLSKFIQTGKSRGMYIADPLDLNRIRSTVEDIDKTVRIAAREGCDFLLFVQNDSAALHSEYLNASGCPSIRYDRETSKELHQGQCSEDAIKDVERKYEVVTQDVKMSTAMDVVRKKKWQTMENIVNKTNVKLGGLNHAIVATHPGAEKWFSDGRLFVGLSMSHSGPTSSARPTPSVIGYAANMGPSQFEFIGDFGFQTAGRTDNVEVLSEFMGKIFKHYMEKRGRYPTQLIIYRGGVSEGQFAMVLQYEVPLIRAAAKEAGCTDVKLTLIVANRFHNVRLIPSNVNPRDRASSQNIRPGTVVDTQLVHPAFSEFYLNSHRALQGTAKTPRYTIIVDDSRFEMDELEGMTFCLCFCHQIVAITTSLPTPLYVASQYAERGRRLLIQRNGGQETSSSSSGEAGHLDIEAANKELPYSGSRLAELRVNA</sequence>
<feature type="domain" description="Piwi" evidence="5">
    <location>
        <begin position="692"/>
        <end position="965"/>
    </location>
</feature>
<dbReference type="Gene3D" id="3.40.50.2300">
    <property type="match status" value="1"/>
</dbReference>
<feature type="compositionally biased region" description="Low complexity" evidence="2">
    <location>
        <begin position="44"/>
        <end position="54"/>
    </location>
</feature>
<reference evidence="7" key="1">
    <citation type="submission" date="2023-03" db="UniProtKB">
        <authorList>
            <consortium name="WormBaseParasite"/>
        </authorList>
    </citation>
    <scope>IDENTIFICATION</scope>
</reference>
<dbReference type="SUPFAM" id="SSF53098">
    <property type="entry name" value="Ribonuclease H-like"/>
    <property type="match status" value="1"/>
</dbReference>
<dbReference type="Pfam" id="PF02171">
    <property type="entry name" value="Piwi"/>
    <property type="match status" value="1"/>
</dbReference>
<dbReference type="InterPro" id="IPR012337">
    <property type="entry name" value="RNaseH-like_sf"/>
</dbReference>
<dbReference type="GO" id="GO:0003723">
    <property type="term" value="F:RNA binding"/>
    <property type="evidence" value="ECO:0007669"/>
    <property type="project" value="InterPro"/>
</dbReference>
<name>A0A9J2PMX0_ASCLU</name>
<dbReference type="WBParaSite" id="ALUE_0001089101-mRNA-1">
    <property type="protein sequence ID" value="ALUE_0001089101-mRNA-1"/>
    <property type="gene ID" value="ALUE_0001089101"/>
</dbReference>
<evidence type="ECO:0000259" key="4">
    <source>
        <dbReference type="PROSITE" id="PS50821"/>
    </source>
</evidence>
<feature type="compositionally biased region" description="Polar residues" evidence="2">
    <location>
        <begin position="55"/>
        <end position="64"/>
    </location>
</feature>
<dbReference type="InterPro" id="IPR003100">
    <property type="entry name" value="PAZ_dom"/>
</dbReference>
<protein>
    <submittedName>
        <fullName evidence="7">Piwi domain-containing protein</fullName>
    </submittedName>
</protein>
<comment type="similarity">
    <text evidence="1">Belongs to the argonaute family.</text>
</comment>
<dbReference type="PANTHER" id="PTHR22891">
    <property type="entry name" value="EUKARYOTIC TRANSLATION INITIATION FACTOR 2C"/>
    <property type="match status" value="1"/>
</dbReference>
<dbReference type="InterPro" id="IPR036397">
    <property type="entry name" value="RNaseH_sf"/>
</dbReference>
<dbReference type="SMART" id="SM00950">
    <property type="entry name" value="Piwi"/>
    <property type="match status" value="1"/>
</dbReference>
<evidence type="ECO:0000259" key="5">
    <source>
        <dbReference type="PROSITE" id="PS50822"/>
    </source>
</evidence>
<dbReference type="InterPro" id="IPR003165">
    <property type="entry name" value="Piwi"/>
</dbReference>
<keyword evidence="3" id="KW-0812">Transmembrane</keyword>
<proteinExistence type="inferred from homology"/>
<feature type="region of interest" description="Disordered" evidence="2">
    <location>
        <begin position="38"/>
        <end position="72"/>
    </location>
</feature>
<dbReference type="InterPro" id="IPR036085">
    <property type="entry name" value="PAZ_dom_sf"/>
</dbReference>
<keyword evidence="6" id="KW-1185">Reference proteome</keyword>
<organism evidence="6 7">
    <name type="scientific">Ascaris lumbricoides</name>
    <name type="common">Giant roundworm</name>
    <dbReference type="NCBI Taxonomy" id="6252"/>
    <lineage>
        <taxon>Eukaryota</taxon>
        <taxon>Metazoa</taxon>
        <taxon>Ecdysozoa</taxon>
        <taxon>Nematoda</taxon>
        <taxon>Chromadorea</taxon>
        <taxon>Rhabditida</taxon>
        <taxon>Spirurina</taxon>
        <taxon>Ascaridomorpha</taxon>
        <taxon>Ascaridoidea</taxon>
        <taxon>Ascarididae</taxon>
        <taxon>Ascaris</taxon>
    </lineage>
</organism>
<evidence type="ECO:0000256" key="3">
    <source>
        <dbReference type="SAM" id="Phobius"/>
    </source>
</evidence>
<evidence type="ECO:0000313" key="7">
    <source>
        <dbReference type="WBParaSite" id="ALUE_0001089101-mRNA-1"/>
    </source>
</evidence>
<dbReference type="Gene3D" id="2.170.260.10">
    <property type="entry name" value="paz domain"/>
    <property type="match status" value="1"/>
</dbReference>
<accession>A0A9J2PMX0</accession>
<dbReference type="PROSITE" id="PS50821">
    <property type="entry name" value="PAZ"/>
    <property type="match status" value="1"/>
</dbReference>
<evidence type="ECO:0000256" key="1">
    <source>
        <dbReference type="RuleBase" id="RU361178"/>
    </source>
</evidence>
<feature type="transmembrane region" description="Helical" evidence="3">
    <location>
        <begin position="14"/>
        <end position="31"/>
    </location>
</feature>